<gene>
    <name evidence="3" type="ORF">DFH08DRAFT_777390</name>
</gene>
<feature type="compositionally biased region" description="Polar residues" evidence="1">
    <location>
        <begin position="91"/>
        <end position="105"/>
    </location>
</feature>
<feature type="compositionally biased region" description="Basic residues" evidence="1">
    <location>
        <begin position="168"/>
        <end position="180"/>
    </location>
</feature>
<feature type="compositionally biased region" description="Polar residues" evidence="1">
    <location>
        <begin position="125"/>
        <end position="137"/>
    </location>
</feature>
<feature type="compositionally biased region" description="Acidic residues" evidence="1">
    <location>
        <begin position="80"/>
        <end position="89"/>
    </location>
</feature>
<dbReference type="GO" id="GO:0006338">
    <property type="term" value="P:chromatin remodeling"/>
    <property type="evidence" value="ECO:0007669"/>
    <property type="project" value="InterPro"/>
</dbReference>
<feature type="compositionally biased region" description="Basic and acidic residues" evidence="1">
    <location>
        <begin position="140"/>
        <end position="167"/>
    </location>
</feature>
<accession>A0AAD7A571</accession>
<feature type="compositionally biased region" description="Acidic residues" evidence="1">
    <location>
        <begin position="185"/>
        <end position="194"/>
    </location>
</feature>
<evidence type="ECO:0000256" key="1">
    <source>
        <dbReference type="SAM" id="MobiDB-lite"/>
    </source>
</evidence>
<dbReference type="InterPro" id="IPR029523">
    <property type="entry name" value="INO80B/Ies2"/>
</dbReference>
<organism evidence="3 4">
    <name type="scientific">Mycena albidolilacea</name>
    <dbReference type="NCBI Taxonomy" id="1033008"/>
    <lineage>
        <taxon>Eukaryota</taxon>
        <taxon>Fungi</taxon>
        <taxon>Dikarya</taxon>
        <taxon>Basidiomycota</taxon>
        <taxon>Agaricomycotina</taxon>
        <taxon>Agaricomycetes</taxon>
        <taxon>Agaricomycetidae</taxon>
        <taxon>Agaricales</taxon>
        <taxon>Marasmiineae</taxon>
        <taxon>Mycenaceae</taxon>
        <taxon>Mycena</taxon>
    </lineage>
</organism>
<evidence type="ECO:0000259" key="2">
    <source>
        <dbReference type="SMART" id="SM01406"/>
    </source>
</evidence>
<reference evidence="3" key="1">
    <citation type="submission" date="2023-03" db="EMBL/GenBank/DDBJ databases">
        <title>Massive genome expansion in bonnet fungi (Mycena s.s.) driven by repeated elements and novel gene families across ecological guilds.</title>
        <authorList>
            <consortium name="Lawrence Berkeley National Laboratory"/>
            <person name="Harder C.B."/>
            <person name="Miyauchi S."/>
            <person name="Viragh M."/>
            <person name="Kuo A."/>
            <person name="Thoen E."/>
            <person name="Andreopoulos B."/>
            <person name="Lu D."/>
            <person name="Skrede I."/>
            <person name="Drula E."/>
            <person name="Henrissat B."/>
            <person name="Morin E."/>
            <person name="Kohler A."/>
            <person name="Barry K."/>
            <person name="LaButti K."/>
            <person name="Morin E."/>
            <person name="Salamov A."/>
            <person name="Lipzen A."/>
            <person name="Mereny Z."/>
            <person name="Hegedus B."/>
            <person name="Baldrian P."/>
            <person name="Stursova M."/>
            <person name="Weitz H."/>
            <person name="Taylor A."/>
            <person name="Grigoriev I.V."/>
            <person name="Nagy L.G."/>
            <person name="Martin F."/>
            <person name="Kauserud H."/>
        </authorList>
    </citation>
    <scope>NUCLEOTIDE SEQUENCE</scope>
    <source>
        <strain evidence="3">CBHHK002</strain>
    </source>
</reference>
<feature type="domain" description="INO80 complex subunit B-like conserved region" evidence="2">
    <location>
        <begin position="138"/>
        <end position="227"/>
    </location>
</feature>
<evidence type="ECO:0000313" key="3">
    <source>
        <dbReference type="EMBL" id="KAJ7349785.1"/>
    </source>
</evidence>
<dbReference type="PANTHER" id="PTHR21561">
    <property type="entry name" value="INO80 COMPLEX SUBUNIT B"/>
    <property type="match status" value="1"/>
</dbReference>
<feature type="region of interest" description="Disordered" evidence="1">
    <location>
        <begin position="1"/>
        <end position="194"/>
    </location>
</feature>
<dbReference type="EMBL" id="JARIHO010000015">
    <property type="protein sequence ID" value="KAJ7349785.1"/>
    <property type="molecule type" value="Genomic_DNA"/>
</dbReference>
<dbReference type="InterPro" id="IPR006880">
    <property type="entry name" value="INO80B_C"/>
</dbReference>
<sequence>MVASEESEVDIEVEEMQYSSDVDDDREEEEGGEDELEESENDQQSTAGQAGPLKIKLKLGAQSDKPVSSRRYARARNDDIESEDSDSEDSNTYTAAPSSSRQLTARQAVLANTAGPSHVALETPSAGSSKKATQNPTEVALRKEENARKRKNMIEKKLEDEKAETIHRLLKKQSRPKNKRTAGVSDEEVDPDEDYVADAAGVPAQPMYRWVSSSRRPITSPSVPPVKAEDVDAMLVDSGARADEQRTTISFSVPESFLPVAQDEKETVVAHIHLSATVAPSRCAVEGCEKERKYRAVGRPWGVGACGLGHLRVLEGRA</sequence>
<dbReference type="PANTHER" id="PTHR21561:SF12">
    <property type="entry name" value="INO80 COMPLEX SUBUNIT B"/>
    <property type="match status" value="1"/>
</dbReference>
<dbReference type="Pfam" id="PF04795">
    <property type="entry name" value="PAPA-1"/>
    <property type="match status" value="1"/>
</dbReference>
<dbReference type="GO" id="GO:0031011">
    <property type="term" value="C:Ino80 complex"/>
    <property type="evidence" value="ECO:0007669"/>
    <property type="project" value="InterPro"/>
</dbReference>
<dbReference type="AlphaFoldDB" id="A0AAD7A571"/>
<name>A0AAD7A571_9AGAR</name>
<feature type="compositionally biased region" description="Acidic residues" evidence="1">
    <location>
        <begin position="1"/>
        <end position="41"/>
    </location>
</feature>
<evidence type="ECO:0000313" key="4">
    <source>
        <dbReference type="Proteomes" id="UP001218218"/>
    </source>
</evidence>
<dbReference type="Proteomes" id="UP001218218">
    <property type="component" value="Unassembled WGS sequence"/>
</dbReference>
<protein>
    <submittedName>
        <fullName evidence="3">PAPA-1-like conserved region-domain-containing protein</fullName>
    </submittedName>
</protein>
<keyword evidence="4" id="KW-1185">Reference proteome</keyword>
<dbReference type="SMART" id="SM01406">
    <property type="entry name" value="PAPA-1"/>
    <property type="match status" value="1"/>
</dbReference>
<comment type="caution">
    <text evidence="3">The sequence shown here is derived from an EMBL/GenBank/DDBJ whole genome shotgun (WGS) entry which is preliminary data.</text>
</comment>
<proteinExistence type="predicted"/>